<gene>
    <name evidence="1" type="ORF">NMY3_02109</name>
</gene>
<dbReference type="AlphaFoldDB" id="A0A654LZU6"/>
<accession>A0A654LZU6</accession>
<reference evidence="2" key="1">
    <citation type="submission" date="2015-10" db="EMBL/GenBank/DDBJ databases">
        <title>Niche specialization of a soil ammonia-oxidizing archaeon, Candidatus Nitrosocosmicus oleophilus.</title>
        <authorList>
            <person name="Jung M.-Y."/>
            <person name="Rhee S.-K."/>
        </authorList>
    </citation>
    <scope>NUCLEOTIDE SEQUENCE [LARGE SCALE GENOMIC DNA]</scope>
    <source>
        <strain evidence="2">MY3</strain>
    </source>
</reference>
<proteinExistence type="predicted"/>
<evidence type="ECO:0000313" key="1">
    <source>
        <dbReference type="EMBL" id="ALI36310.1"/>
    </source>
</evidence>
<dbReference type="Proteomes" id="UP000058925">
    <property type="component" value="Chromosome"/>
</dbReference>
<dbReference type="RefSeq" id="WP_196815605.1">
    <property type="nucleotide sequence ID" value="NZ_CP012850.1"/>
</dbReference>
<dbReference type="OrthoDB" id="9732at2157"/>
<dbReference type="Gene3D" id="3.40.630.30">
    <property type="match status" value="1"/>
</dbReference>
<name>A0A654LZU6_9ARCH</name>
<keyword evidence="2" id="KW-1185">Reference proteome</keyword>
<evidence type="ECO:0008006" key="3">
    <source>
        <dbReference type="Google" id="ProtNLM"/>
    </source>
</evidence>
<dbReference type="KEGG" id="taa:NMY3_02109"/>
<dbReference type="EMBL" id="CP012850">
    <property type="protein sequence ID" value="ALI36310.1"/>
    <property type="molecule type" value="Genomic_DNA"/>
</dbReference>
<sequence>MTQTTQFNPNGLKFKVFNPKRHQLPKIDFRQTNGEDPLSVQEYFENCIFSGKSDTNEVKYVIKYFDDWIGFFSIDLTRLYAEQSESIPRCDDKGNSEKDYQEPTCALLIKKIGIDQRYRCFGIGKYIMLFCSGLAQTINKDKQIKLVLFKTTKSLAEKIYFPKYQFNFTGTNGRLVWAFKRIY</sequence>
<evidence type="ECO:0000313" key="2">
    <source>
        <dbReference type="Proteomes" id="UP000058925"/>
    </source>
</evidence>
<organism evidence="1 2">
    <name type="scientific">Candidatus Nitrosocosmicus oleophilus</name>
    <dbReference type="NCBI Taxonomy" id="1353260"/>
    <lineage>
        <taxon>Archaea</taxon>
        <taxon>Nitrososphaerota</taxon>
        <taxon>Nitrososphaeria</taxon>
        <taxon>Nitrososphaerales</taxon>
        <taxon>Nitrososphaeraceae</taxon>
        <taxon>Candidatus Nitrosocosmicus</taxon>
    </lineage>
</organism>
<protein>
    <recommendedName>
        <fullName evidence="3">N-acetyltransferase domain-containing protein</fullName>
    </recommendedName>
</protein>
<dbReference type="GeneID" id="60422077"/>